<comment type="caution">
    <text evidence="2">The sequence shown here is derived from an EMBL/GenBank/DDBJ whole genome shotgun (WGS) entry which is preliminary data.</text>
</comment>
<sequence length="105" mass="11787">MEGSSAGGDGEVGSSRDIPEFENGNYRQCEIDDMKKIALSYGWDVEVELSKRRIWGTSDGLWVMYSLDGRNRYENALAEEELQQAQDEADALWGPVLLGPGLRMR</sequence>
<organism evidence="2 3">
    <name type="scientific">Apiospora phragmitis</name>
    <dbReference type="NCBI Taxonomy" id="2905665"/>
    <lineage>
        <taxon>Eukaryota</taxon>
        <taxon>Fungi</taxon>
        <taxon>Dikarya</taxon>
        <taxon>Ascomycota</taxon>
        <taxon>Pezizomycotina</taxon>
        <taxon>Sordariomycetes</taxon>
        <taxon>Xylariomycetidae</taxon>
        <taxon>Amphisphaeriales</taxon>
        <taxon>Apiosporaceae</taxon>
        <taxon>Apiospora</taxon>
    </lineage>
</organism>
<dbReference type="GeneID" id="92087196"/>
<keyword evidence="3" id="KW-1185">Reference proteome</keyword>
<evidence type="ECO:0000256" key="1">
    <source>
        <dbReference type="SAM" id="MobiDB-lite"/>
    </source>
</evidence>
<protein>
    <submittedName>
        <fullName evidence="2">Uncharacterized protein</fullName>
    </submittedName>
</protein>
<dbReference type="Proteomes" id="UP001480595">
    <property type="component" value="Unassembled WGS sequence"/>
</dbReference>
<proteinExistence type="predicted"/>
<reference evidence="2 3" key="1">
    <citation type="submission" date="2023-01" db="EMBL/GenBank/DDBJ databases">
        <title>Analysis of 21 Apiospora genomes using comparative genomics revels a genus with tremendous synthesis potential of carbohydrate active enzymes and secondary metabolites.</title>
        <authorList>
            <person name="Sorensen T."/>
        </authorList>
    </citation>
    <scope>NUCLEOTIDE SEQUENCE [LARGE SCALE GENOMIC DNA]</scope>
    <source>
        <strain evidence="2 3">CBS 135458</strain>
    </source>
</reference>
<dbReference type="RefSeq" id="XP_066719988.1">
    <property type="nucleotide sequence ID" value="XM_066854133.1"/>
</dbReference>
<gene>
    <name evidence="2" type="ORF">PG994_002724</name>
</gene>
<dbReference type="EMBL" id="JAQQWL010000003">
    <property type="protein sequence ID" value="KAK8078917.1"/>
    <property type="molecule type" value="Genomic_DNA"/>
</dbReference>
<feature type="region of interest" description="Disordered" evidence="1">
    <location>
        <begin position="1"/>
        <end position="24"/>
    </location>
</feature>
<accession>A0ABR1W5X8</accession>
<feature type="compositionally biased region" description="Gly residues" evidence="1">
    <location>
        <begin position="1"/>
        <end position="11"/>
    </location>
</feature>
<name>A0ABR1W5X8_9PEZI</name>
<evidence type="ECO:0000313" key="2">
    <source>
        <dbReference type="EMBL" id="KAK8078917.1"/>
    </source>
</evidence>
<evidence type="ECO:0000313" key="3">
    <source>
        <dbReference type="Proteomes" id="UP001480595"/>
    </source>
</evidence>